<dbReference type="Gene3D" id="3.30.70.270">
    <property type="match status" value="1"/>
</dbReference>
<reference evidence="2 3" key="1">
    <citation type="journal article" date="2014" name="BMC Genomics">
        <title>Adaptive genomic structural variation in the grape powdery mildew pathogen, Erysiphe necator.</title>
        <authorList>
            <person name="Jones L."/>
            <person name="Riaz S."/>
            <person name="Morales-Cruz A."/>
            <person name="Amrine K.C."/>
            <person name="McGuire B."/>
            <person name="Gubler W.D."/>
            <person name="Walker M.A."/>
            <person name="Cantu D."/>
        </authorList>
    </citation>
    <scope>NUCLEOTIDE SEQUENCE [LARGE SCALE GENOMIC DNA]</scope>
    <source>
        <strain evidence="3">c</strain>
    </source>
</reference>
<dbReference type="EMBL" id="JNVN01005032">
    <property type="protein sequence ID" value="KHJ30128.1"/>
    <property type="molecule type" value="Genomic_DNA"/>
</dbReference>
<dbReference type="PANTHER" id="PTHR24559:SF444">
    <property type="entry name" value="REVERSE TRANSCRIPTASE DOMAIN-CONTAINING PROTEIN"/>
    <property type="match status" value="1"/>
</dbReference>
<dbReference type="CDD" id="cd01647">
    <property type="entry name" value="RT_LTR"/>
    <property type="match status" value="1"/>
</dbReference>
<proteinExistence type="predicted"/>
<dbReference type="Pfam" id="PF00078">
    <property type="entry name" value="RVT_1"/>
    <property type="match status" value="1"/>
</dbReference>
<name>A0A0B1NVX5_UNCNE</name>
<keyword evidence="3" id="KW-1185">Reference proteome</keyword>
<dbReference type="InterPro" id="IPR000477">
    <property type="entry name" value="RT_dom"/>
</dbReference>
<evidence type="ECO:0000313" key="3">
    <source>
        <dbReference type="Proteomes" id="UP000030854"/>
    </source>
</evidence>
<comment type="caution">
    <text evidence="2">The sequence shown here is derived from an EMBL/GenBank/DDBJ whole genome shotgun (WGS) entry which is preliminary data.</text>
</comment>
<dbReference type="InterPro" id="IPR043128">
    <property type="entry name" value="Rev_trsase/Diguanyl_cyclase"/>
</dbReference>
<gene>
    <name evidence="2" type="ORF">EV44_g3196</name>
</gene>
<dbReference type="STRING" id="52586.A0A0B1NVX5"/>
<dbReference type="PANTHER" id="PTHR24559">
    <property type="entry name" value="TRANSPOSON TY3-I GAG-POL POLYPROTEIN"/>
    <property type="match status" value="1"/>
</dbReference>
<dbReference type="Proteomes" id="UP000030854">
    <property type="component" value="Unassembled WGS sequence"/>
</dbReference>
<dbReference type="InterPro" id="IPR043502">
    <property type="entry name" value="DNA/RNA_pol_sf"/>
</dbReference>
<evidence type="ECO:0000259" key="1">
    <source>
        <dbReference type="Pfam" id="PF00078"/>
    </source>
</evidence>
<organism evidence="2 3">
    <name type="scientific">Uncinula necator</name>
    <name type="common">Grape powdery mildew</name>
    <dbReference type="NCBI Taxonomy" id="52586"/>
    <lineage>
        <taxon>Eukaryota</taxon>
        <taxon>Fungi</taxon>
        <taxon>Dikarya</taxon>
        <taxon>Ascomycota</taxon>
        <taxon>Pezizomycotina</taxon>
        <taxon>Leotiomycetes</taxon>
        <taxon>Erysiphales</taxon>
        <taxon>Erysiphaceae</taxon>
        <taxon>Erysiphe</taxon>
    </lineage>
</organism>
<protein>
    <recommendedName>
        <fullName evidence="1">Reverse transcriptase domain-containing protein</fullName>
    </recommendedName>
</protein>
<dbReference type="HOGENOM" id="CLU_552301_0_0_1"/>
<dbReference type="SUPFAM" id="SSF56672">
    <property type="entry name" value="DNA/RNA polymerases"/>
    <property type="match status" value="1"/>
</dbReference>
<dbReference type="InterPro" id="IPR053134">
    <property type="entry name" value="RNA-dir_DNA_polymerase"/>
</dbReference>
<dbReference type="Gene3D" id="3.10.10.10">
    <property type="entry name" value="HIV Type 1 Reverse Transcriptase, subunit A, domain 1"/>
    <property type="match status" value="1"/>
</dbReference>
<feature type="domain" description="Reverse transcriptase" evidence="1">
    <location>
        <begin position="318"/>
        <end position="452"/>
    </location>
</feature>
<dbReference type="AlphaFoldDB" id="A0A0B1NVX5"/>
<evidence type="ECO:0000313" key="2">
    <source>
        <dbReference type="EMBL" id="KHJ30128.1"/>
    </source>
</evidence>
<sequence>MLRSSLSRKLSITLAGNHLLPDDDFREWVHKVIKVTQQIEMTETRFNNSQLLEKYDDNQKLEKSHLSLNLNDHKFSKENESKQAIYQPGGIDDSGDTVMGRINTAGVVKGERRRALWKNKAQIDKLRAEKKCFRCKRRGCTSGKCPLLPAIKPKNKKINAHSVILADIDPALYTLDKEYRKKWLGDQDAVIHSKEQRLDLRKKGISISSVQKWRNDLRHVPRPKNTTAKDMAALLKTVPVCEATIEDISKSLRDKPKLSAEQATLRLPHQIRDFAELFADDKGAEDFPPLRDHLDHAINLRHEENETFTPPWGSLYNIFCVDYRGLNAITIPDRYPLPLFKETLRQLSKARWLTKLDVKTAFHKIRIREGDEWMTAFRCRLLLFEWLVTLFGLINAPATFQRYINQQLREHLDLNAKAYMDDILVYTDNEEEHHWKTVRSILTKIKNAGLFLDIDCYKIGSRWYYGMSSKTELQWAVDTTGKNSSLNGLIKLKI</sequence>
<accession>A0A0B1NVX5</accession>